<keyword evidence="2" id="KW-0812">Transmembrane</keyword>
<evidence type="ECO:0000256" key="2">
    <source>
        <dbReference type="SAM" id="Phobius"/>
    </source>
</evidence>
<feature type="transmembrane region" description="Helical" evidence="2">
    <location>
        <begin position="31"/>
        <end position="48"/>
    </location>
</feature>
<evidence type="ECO:0000313" key="3">
    <source>
        <dbReference type="EMBL" id="RAK60618.1"/>
    </source>
</evidence>
<dbReference type="Proteomes" id="UP000249842">
    <property type="component" value="Unassembled WGS sequence"/>
</dbReference>
<feature type="region of interest" description="Disordered" evidence="1">
    <location>
        <begin position="1"/>
        <end position="27"/>
    </location>
</feature>
<keyword evidence="2" id="KW-0472">Membrane</keyword>
<reference evidence="4" key="1">
    <citation type="submission" date="2018-05" db="EMBL/GenBank/DDBJ databases">
        <authorList>
            <person name="Li X."/>
        </authorList>
    </citation>
    <scope>NUCLEOTIDE SEQUENCE [LARGE SCALE GENOMIC DNA]</scope>
    <source>
        <strain evidence="4">HKS-05</strain>
    </source>
</reference>
<keyword evidence="4" id="KW-1185">Reference proteome</keyword>
<comment type="caution">
    <text evidence="3">The sequence shown here is derived from an EMBL/GenBank/DDBJ whole genome shotgun (WGS) entry which is preliminary data.</text>
</comment>
<dbReference type="EMBL" id="QFYP01000001">
    <property type="protein sequence ID" value="RAK60618.1"/>
    <property type="molecule type" value="Genomic_DNA"/>
</dbReference>
<proteinExistence type="predicted"/>
<protein>
    <submittedName>
        <fullName evidence="3">Uncharacterized protein</fullName>
    </submittedName>
</protein>
<name>A0A328B6G4_9CAUL</name>
<accession>A0A328B6G4</accession>
<keyword evidence="2" id="KW-1133">Transmembrane helix</keyword>
<dbReference type="AlphaFoldDB" id="A0A328B6G4"/>
<sequence>MSEQRPTHPPAEPDSYDRGEPRKATRNIPPLVWIVVALLVAWFAVAMIQRGGSDRTPQGGSAPRQVEGTSIMPAAPATGSAPATPAGTVNGPQQPPSSDAAPPKY</sequence>
<evidence type="ECO:0000256" key="1">
    <source>
        <dbReference type="SAM" id="MobiDB-lite"/>
    </source>
</evidence>
<gene>
    <name evidence="3" type="ORF">DJ021_12775</name>
</gene>
<evidence type="ECO:0000313" key="4">
    <source>
        <dbReference type="Proteomes" id="UP000249842"/>
    </source>
</evidence>
<organism evidence="3 4">
    <name type="scientific">Phenylobacterium hankyongense</name>
    <dbReference type="NCBI Taxonomy" id="1813876"/>
    <lineage>
        <taxon>Bacteria</taxon>
        <taxon>Pseudomonadati</taxon>
        <taxon>Pseudomonadota</taxon>
        <taxon>Alphaproteobacteria</taxon>
        <taxon>Caulobacterales</taxon>
        <taxon>Caulobacteraceae</taxon>
        <taxon>Phenylobacterium</taxon>
    </lineage>
</organism>
<feature type="compositionally biased region" description="Low complexity" evidence="1">
    <location>
        <begin position="73"/>
        <end position="88"/>
    </location>
</feature>
<feature type="region of interest" description="Disordered" evidence="1">
    <location>
        <begin position="51"/>
        <end position="105"/>
    </location>
</feature>
<dbReference type="RefSeq" id="WP_111457911.1">
    <property type="nucleotide sequence ID" value="NZ_QFYP01000001.1"/>
</dbReference>
<feature type="compositionally biased region" description="Low complexity" evidence="1">
    <location>
        <begin position="96"/>
        <end position="105"/>
    </location>
</feature>